<keyword evidence="3 6" id="KW-0812">Transmembrane</keyword>
<dbReference type="PANTHER" id="PTHR30213">
    <property type="entry name" value="INNER MEMBRANE PROTEIN YHJD"/>
    <property type="match status" value="1"/>
</dbReference>
<comment type="caution">
    <text evidence="7">The sequence shown here is derived from an EMBL/GenBank/DDBJ whole genome shotgun (WGS) entry which is preliminary data.</text>
</comment>
<proteinExistence type="predicted"/>
<accession>A0ABU9DA51</accession>
<keyword evidence="8" id="KW-1185">Reference proteome</keyword>
<protein>
    <submittedName>
        <fullName evidence="7">YihY/virulence factor BrkB family protein</fullName>
    </submittedName>
</protein>
<evidence type="ECO:0000313" key="8">
    <source>
        <dbReference type="Proteomes" id="UP001446205"/>
    </source>
</evidence>
<name>A0ABU9DA51_9PROT</name>
<feature type="transmembrane region" description="Helical" evidence="6">
    <location>
        <begin position="49"/>
        <end position="70"/>
    </location>
</feature>
<comment type="subcellular location">
    <subcellularLocation>
        <location evidence="1">Cell membrane</location>
        <topology evidence="1">Multi-pass membrane protein</topology>
    </subcellularLocation>
</comment>
<evidence type="ECO:0000256" key="6">
    <source>
        <dbReference type="SAM" id="Phobius"/>
    </source>
</evidence>
<dbReference type="Proteomes" id="UP001446205">
    <property type="component" value="Unassembled WGS sequence"/>
</dbReference>
<keyword evidence="4 6" id="KW-1133">Transmembrane helix</keyword>
<feature type="transmembrane region" description="Helical" evidence="6">
    <location>
        <begin position="261"/>
        <end position="283"/>
    </location>
</feature>
<evidence type="ECO:0000256" key="3">
    <source>
        <dbReference type="ARBA" id="ARBA00022692"/>
    </source>
</evidence>
<feature type="transmembrane region" description="Helical" evidence="6">
    <location>
        <begin position="114"/>
        <end position="139"/>
    </location>
</feature>
<organism evidence="7 8">
    <name type="scientific">Thermithiobacillus plumbiphilus</name>
    <dbReference type="NCBI Taxonomy" id="1729899"/>
    <lineage>
        <taxon>Bacteria</taxon>
        <taxon>Pseudomonadati</taxon>
        <taxon>Pseudomonadota</taxon>
        <taxon>Acidithiobacillia</taxon>
        <taxon>Acidithiobacillales</taxon>
        <taxon>Thermithiobacillaceae</taxon>
        <taxon>Thermithiobacillus</taxon>
    </lineage>
</organism>
<gene>
    <name evidence="7" type="ORF">WOB96_11465</name>
</gene>
<evidence type="ECO:0000256" key="1">
    <source>
        <dbReference type="ARBA" id="ARBA00004651"/>
    </source>
</evidence>
<sequence length="320" mass="34932">MHDEPAERDRGRSAQVPQEIPKPGWRDVLLRVKASISDDNLSITAAGTAFYLFLAVFPGLAALVSLYGLLADPVDVQNQINSLVGILPRDALATLNQQLTSITSHSGSALSLGFVSALLLTLWSATGGVKALITALNIAYHEHEKRGFIRLNLTAIGLTISVLLFFVFALMLVVVMPIIFNFIGLGWVVEIALRLLRWPLLAGIVMVLLAVLYRYAPSRGEPRWSWVSTGAVVATLMWVAGSLGFSFYVENFANYNKTYGSLGAVVILLMWFYYSAFIILLGAELNAEMEHQTAKDTTTGKPQPMGERDAYVADTLGKVP</sequence>
<dbReference type="PANTHER" id="PTHR30213:SF0">
    <property type="entry name" value="UPF0761 MEMBRANE PROTEIN YIHY"/>
    <property type="match status" value="1"/>
</dbReference>
<evidence type="ECO:0000256" key="5">
    <source>
        <dbReference type="ARBA" id="ARBA00023136"/>
    </source>
</evidence>
<keyword evidence="2" id="KW-1003">Cell membrane</keyword>
<feature type="transmembrane region" description="Helical" evidence="6">
    <location>
        <begin position="225"/>
        <end position="249"/>
    </location>
</feature>
<dbReference type="NCBIfam" id="TIGR00765">
    <property type="entry name" value="yihY_not_rbn"/>
    <property type="match status" value="1"/>
</dbReference>
<feature type="transmembrane region" description="Helical" evidence="6">
    <location>
        <begin position="195"/>
        <end position="213"/>
    </location>
</feature>
<evidence type="ECO:0000256" key="2">
    <source>
        <dbReference type="ARBA" id="ARBA00022475"/>
    </source>
</evidence>
<keyword evidence="5 6" id="KW-0472">Membrane</keyword>
<evidence type="ECO:0000313" key="7">
    <source>
        <dbReference type="EMBL" id="MEK8090377.1"/>
    </source>
</evidence>
<evidence type="ECO:0000256" key="4">
    <source>
        <dbReference type="ARBA" id="ARBA00022989"/>
    </source>
</evidence>
<reference evidence="7 8" key="1">
    <citation type="submission" date="2024-04" db="EMBL/GenBank/DDBJ databases">
        <authorList>
            <person name="Abashina T."/>
            <person name="Shaikin A."/>
        </authorList>
    </citation>
    <scope>NUCLEOTIDE SEQUENCE [LARGE SCALE GENOMIC DNA]</scope>
    <source>
        <strain evidence="7 8">AAFK</strain>
    </source>
</reference>
<dbReference type="Pfam" id="PF03631">
    <property type="entry name" value="Virul_fac_BrkB"/>
    <property type="match status" value="1"/>
</dbReference>
<dbReference type="RefSeq" id="WP_341371466.1">
    <property type="nucleotide sequence ID" value="NZ_JBBPCO010000011.1"/>
</dbReference>
<dbReference type="EMBL" id="JBBPCO010000011">
    <property type="protein sequence ID" value="MEK8090377.1"/>
    <property type="molecule type" value="Genomic_DNA"/>
</dbReference>
<dbReference type="InterPro" id="IPR017039">
    <property type="entry name" value="Virul_fac_BrkB"/>
</dbReference>
<dbReference type="PIRSF" id="PIRSF035875">
    <property type="entry name" value="RNase_BN"/>
    <property type="match status" value="1"/>
</dbReference>
<feature type="transmembrane region" description="Helical" evidence="6">
    <location>
        <begin position="151"/>
        <end position="183"/>
    </location>
</feature>